<sequence length="98" mass="10983">MGDEIDNRIRGWYPVECALIEWISDVKQDDVWYALVSDLEVGEPDLAFYTVIATARRDGLTLPPKLLRDSLEHAKIGVLEADLIVPFLEKQAAALDAN</sequence>
<evidence type="ECO:0000313" key="1">
    <source>
        <dbReference type="EMBL" id="AWB83518.1"/>
    </source>
</evidence>
<keyword evidence="2" id="KW-1185">Reference proteome</keyword>
<dbReference type="EMBL" id="CP026948">
    <property type="protein sequence ID" value="AWB83518.1"/>
    <property type="molecule type" value="Genomic_DNA"/>
</dbReference>
<dbReference type="KEGG" id="clia:C3E79_02605"/>
<dbReference type="Proteomes" id="UP000244754">
    <property type="component" value="Chromosome"/>
</dbReference>
<reference evidence="2" key="1">
    <citation type="submission" date="2018-01" db="EMBL/GenBank/DDBJ databases">
        <authorList>
            <person name="Li J."/>
        </authorList>
    </citation>
    <scope>NUCLEOTIDE SEQUENCE [LARGE SCALE GENOMIC DNA]</scope>
    <source>
        <strain evidence="2">2184</strain>
    </source>
</reference>
<evidence type="ECO:0000313" key="2">
    <source>
        <dbReference type="Proteomes" id="UP000244754"/>
    </source>
</evidence>
<proteinExistence type="predicted"/>
<dbReference type="RefSeq" id="WP_108403508.1">
    <property type="nucleotide sequence ID" value="NZ_CP026948.1"/>
</dbReference>
<accession>A0A2S0WCM9</accession>
<organism evidence="1 2">
    <name type="scientific">Corynebacterium liangguodongii</name>
    <dbReference type="NCBI Taxonomy" id="2079535"/>
    <lineage>
        <taxon>Bacteria</taxon>
        <taxon>Bacillati</taxon>
        <taxon>Actinomycetota</taxon>
        <taxon>Actinomycetes</taxon>
        <taxon>Mycobacteriales</taxon>
        <taxon>Corynebacteriaceae</taxon>
        <taxon>Corynebacterium</taxon>
    </lineage>
</organism>
<gene>
    <name evidence="1" type="ORF">C3E79_02605</name>
</gene>
<protein>
    <submittedName>
        <fullName evidence="1">Uncharacterized protein</fullName>
    </submittedName>
</protein>
<dbReference type="AlphaFoldDB" id="A0A2S0WCM9"/>
<name>A0A2S0WCM9_9CORY</name>